<accession>A5IXT7</accession>
<protein>
    <submittedName>
        <fullName evidence="1">Uncharacterized protein</fullName>
    </submittedName>
</protein>
<proteinExistence type="predicted"/>
<evidence type="ECO:0000313" key="1">
    <source>
        <dbReference type="EMBL" id="CAL58846.1"/>
    </source>
</evidence>
<keyword evidence="2" id="KW-1185">Reference proteome</keyword>
<dbReference type="HOGENOM" id="CLU_1832919_0_0_14"/>
<name>A5IXT7_MYCAP</name>
<evidence type="ECO:0000313" key="2">
    <source>
        <dbReference type="Proteomes" id="UP000007065"/>
    </source>
</evidence>
<dbReference type="AlphaFoldDB" id="A5IXT7"/>
<reference evidence="2" key="1">
    <citation type="journal article" date="2007" name="PLoS Genet.">
        <title>Being pathogenic, plastic, and sexual while living with a nearly minimal bacterial genome.</title>
        <authorList>
            <person name="Sirand-Pugnet P."/>
            <person name="Lartigue C."/>
            <person name="Marenda M."/>
            <person name="Jacob D."/>
            <person name="Barre A."/>
            <person name="Barbe V."/>
            <person name="Schenowitz C."/>
            <person name="Mangenot S."/>
            <person name="Couloux A."/>
            <person name="Segurens B."/>
            <person name="de Daruvar A."/>
            <person name="Blanchard A."/>
            <person name="Citti C."/>
        </authorList>
    </citation>
    <scope>NUCLEOTIDE SEQUENCE [LARGE SCALE GENOMIC DNA]</scope>
    <source>
        <strain evidence="2">PG2</strain>
    </source>
</reference>
<organism evidence="1 2">
    <name type="scientific">Mycoplasmopsis agalactiae (strain NCTC 10123 / CIP 59.7 / PG2)</name>
    <name type="common">Mycoplasma agalactiae</name>
    <dbReference type="NCBI Taxonomy" id="347257"/>
    <lineage>
        <taxon>Bacteria</taxon>
        <taxon>Bacillati</taxon>
        <taxon>Mycoplasmatota</taxon>
        <taxon>Mycoplasmoidales</taxon>
        <taxon>Metamycoplasmataceae</taxon>
        <taxon>Mycoplasmopsis</taxon>
    </lineage>
</organism>
<dbReference type="EMBL" id="CU179680">
    <property type="protein sequence ID" value="CAL58846.1"/>
    <property type="molecule type" value="Genomic_DNA"/>
</dbReference>
<gene>
    <name evidence="1" type="ordered locus">MAG1480</name>
</gene>
<dbReference type="STRING" id="347257.MAG1480"/>
<dbReference type="KEGG" id="maa:MAG1480"/>
<dbReference type="Proteomes" id="UP000007065">
    <property type="component" value="Chromosome"/>
</dbReference>
<sequence length="140" mass="15322">MFFYYCFFNLINVTIDNNNDRTPNTSPEIAVPLIVATGSLSDNRVPKPGFVFLLIATAAKIMPNKANTYPITGSIKLFLSANLLLNRNTATESRITAINAPTNPTAPNAVHVLPATLLISLLKPDEPNKSDIYVINLLHK</sequence>